<dbReference type="InterPro" id="IPR014346">
    <property type="entry name" value="Prenyl_protease-related"/>
</dbReference>
<feature type="transmembrane region" description="Helical" evidence="1">
    <location>
        <begin position="12"/>
        <end position="31"/>
    </location>
</feature>
<dbReference type="RefSeq" id="WP_071078903.1">
    <property type="nucleotide sequence ID" value="NZ_LFKP01000011.1"/>
</dbReference>
<feature type="transmembrane region" description="Helical" evidence="1">
    <location>
        <begin position="200"/>
        <end position="222"/>
    </location>
</feature>
<feature type="domain" description="CAAX prenyl protease 2/Lysostaphin resistance protein A-like" evidence="2">
    <location>
        <begin position="116"/>
        <end position="208"/>
    </location>
</feature>
<keyword evidence="1" id="KW-0472">Membrane</keyword>
<dbReference type="InterPro" id="IPR003675">
    <property type="entry name" value="Rce1/LyrA-like_dom"/>
</dbReference>
<dbReference type="GO" id="GO:0004175">
    <property type="term" value="F:endopeptidase activity"/>
    <property type="evidence" value="ECO:0007669"/>
    <property type="project" value="UniProtKB-ARBA"/>
</dbReference>
<proteinExistence type="predicted"/>
<protein>
    <submittedName>
        <fullName evidence="3">CAAX protease</fullName>
    </submittedName>
</protein>
<dbReference type="Pfam" id="PF02517">
    <property type="entry name" value="Rce1-like"/>
    <property type="match status" value="1"/>
</dbReference>
<feature type="transmembrane region" description="Helical" evidence="1">
    <location>
        <begin position="37"/>
        <end position="54"/>
    </location>
</feature>
<evidence type="ECO:0000259" key="2">
    <source>
        <dbReference type="Pfam" id="PF02517"/>
    </source>
</evidence>
<evidence type="ECO:0000256" key="1">
    <source>
        <dbReference type="SAM" id="Phobius"/>
    </source>
</evidence>
<evidence type="ECO:0000313" key="4">
    <source>
        <dbReference type="Proteomes" id="UP000179840"/>
    </source>
</evidence>
<sequence>MFDRLALPRVLPFFTYLFFILIADVLIWAGYAQEQLRYLYVVKIGVVLALLWLYRRHYTELAWPGPALMGWRAIVWAVLAGIVVLVLWLNLGASWMVIGESAGFDPRSGNGYDWPLLLARIAGAALVVPVMEELFWRSFLLRWLQSPNFLAVEPSLLRFRYIVITAILFGFEHNLWFAGILAGLAYGWLYVRFRTLWSAIIAHGVTNGLLGVWVLMTGQWAYW</sequence>
<gene>
    <name evidence="3" type="ORF">AKG95_21200</name>
</gene>
<name>A0A1S1U313_9BURK</name>
<dbReference type="AlphaFoldDB" id="A0A1S1U313"/>
<comment type="caution">
    <text evidence="3">The sequence shown here is derived from an EMBL/GenBank/DDBJ whole genome shotgun (WGS) entry which is preliminary data.</text>
</comment>
<dbReference type="Proteomes" id="UP000179840">
    <property type="component" value="Unassembled WGS sequence"/>
</dbReference>
<keyword evidence="1" id="KW-1133">Transmembrane helix</keyword>
<feature type="transmembrane region" description="Helical" evidence="1">
    <location>
        <begin position="117"/>
        <end position="136"/>
    </location>
</feature>
<evidence type="ECO:0000313" key="3">
    <source>
        <dbReference type="EMBL" id="OHV94832.1"/>
    </source>
</evidence>
<keyword evidence="3" id="KW-0645">Protease</keyword>
<dbReference type="GO" id="GO:0006508">
    <property type="term" value="P:proteolysis"/>
    <property type="evidence" value="ECO:0007669"/>
    <property type="project" value="UniProtKB-KW"/>
</dbReference>
<keyword evidence="3" id="KW-0378">Hydrolase</keyword>
<accession>A0A1S1U313</accession>
<dbReference type="EMBL" id="LFKP01000011">
    <property type="protein sequence ID" value="OHV94832.1"/>
    <property type="molecule type" value="Genomic_DNA"/>
</dbReference>
<dbReference type="NCBIfam" id="TIGR03008">
    <property type="entry name" value="pepcterm_CAAX"/>
    <property type="match status" value="1"/>
</dbReference>
<keyword evidence="1" id="KW-0812">Transmembrane</keyword>
<organism evidence="3 4">
    <name type="scientific">Janthinobacterium lividum</name>
    <dbReference type="NCBI Taxonomy" id="29581"/>
    <lineage>
        <taxon>Bacteria</taxon>
        <taxon>Pseudomonadati</taxon>
        <taxon>Pseudomonadota</taxon>
        <taxon>Betaproteobacteria</taxon>
        <taxon>Burkholderiales</taxon>
        <taxon>Oxalobacteraceae</taxon>
        <taxon>Janthinobacterium</taxon>
    </lineage>
</organism>
<dbReference type="GO" id="GO:0080120">
    <property type="term" value="P:CAAX-box protein maturation"/>
    <property type="evidence" value="ECO:0007669"/>
    <property type="project" value="UniProtKB-ARBA"/>
</dbReference>
<reference evidence="3 4" key="1">
    <citation type="submission" date="2015-06" db="EMBL/GenBank/DDBJ databases">
        <title>Draft genome sequencing of a biphenyl-degrading bacterium, Janthinobacterium lividum MEG1.</title>
        <authorList>
            <person name="Shimodaira J."/>
            <person name="Hatta T."/>
        </authorList>
    </citation>
    <scope>NUCLEOTIDE SEQUENCE [LARGE SCALE GENOMIC DNA]</scope>
    <source>
        <strain evidence="3 4">MEG1</strain>
    </source>
</reference>
<feature type="transmembrane region" description="Helical" evidence="1">
    <location>
        <begin position="74"/>
        <end position="97"/>
    </location>
</feature>